<accession>A0A7X4K7X7</accession>
<sequence length="250" mass="28138">MAIIIYSSERIWHADLIFGSAEECMNAEDAIEFSRSKLARDIARLLNGQSRTERRAILTMANNILDAVDREPLSPPCDADLEPSGRADPAIEALAAWHLILPRTRNCLIHDAAFDLGGETLRLSNVATRSHESLVLIGGFGRISYYDLARIMKRYGWGFSARLPGQSAVPAHFFRDPEGGLAAVDRELNAYRRSHAFDVHLRETKQRENLTYEQVAKRCGVSAQAAKERIRRARYLEDKRTEFPLPNGAF</sequence>
<proteinExistence type="predicted"/>
<dbReference type="AlphaFoldDB" id="A0A7X4K7X7"/>
<name>A0A7X4K7X7_9SPHN</name>
<organism evidence="1 2">
    <name type="scientific">Novosphingobium silvae</name>
    <dbReference type="NCBI Taxonomy" id="2692619"/>
    <lineage>
        <taxon>Bacteria</taxon>
        <taxon>Pseudomonadati</taxon>
        <taxon>Pseudomonadota</taxon>
        <taxon>Alphaproteobacteria</taxon>
        <taxon>Sphingomonadales</taxon>
        <taxon>Sphingomonadaceae</taxon>
        <taxon>Novosphingobium</taxon>
    </lineage>
</organism>
<dbReference type="EMBL" id="WVTD01000005">
    <property type="protein sequence ID" value="MYL97748.1"/>
    <property type="molecule type" value="Genomic_DNA"/>
</dbReference>
<dbReference type="RefSeq" id="WP_048575835.1">
    <property type="nucleotide sequence ID" value="NZ_WVTD01000005.1"/>
</dbReference>
<comment type="caution">
    <text evidence="1">The sequence shown here is derived from an EMBL/GenBank/DDBJ whole genome shotgun (WGS) entry which is preliminary data.</text>
</comment>
<dbReference type="Proteomes" id="UP000465810">
    <property type="component" value="Unassembled WGS sequence"/>
</dbReference>
<evidence type="ECO:0000313" key="1">
    <source>
        <dbReference type="EMBL" id="MYL97748.1"/>
    </source>
</evidence>
<reference evidence="1 2" key="1">
    <citation type="submission" date="2019-12" db="EMBL/GenBank/DDBJ databases">
        <authorList>
            <person name="Feng G."/>
            <person name="Zhu H."/>
        </authorList>
    </citation>
    <scope>NUCLEOTIDE SEQUENCE [LARGE SCALE GENOMIC DNA]</scope>
    <source>
        <strain evidence="1 2">FGD1</strain>
    </source>
</reference>
<keyword evidence="2" id="KW-1185">Reference proteome</keyword>
<protein>
    <submittedName>
        <fullName evidence="1">Uncharacterized protein</fullName>
    </submittedName>
</protein>
<gene>
    <name evidence="1" type="ORF">GR702_08160</name>
</gene>
<evidence type="ECO:0000313" key="2">
    <source>
        <dbReference type="Proteomes" id="UP000465810"/>
    </source>
</evidence>